<evidence type="ECO:0000256" key="1">
    <source>
        <dbReference type="SAM" id="Phobius"/>
    </source>
</evidence>
<sequence>MNQELPTKNYNKLCMDSKMLWLLIGVGIFAFISFVLPVPESLKKVVQEYGFADNMIKTGVACSISQAAWKAKLVLGDNSYGYHIFYYRSTTYRHSRYPYAFSCLLLLLASQGRDR</sequence>
<keyword evidence="1" id="KW-0472">Membrane</keyword>
<organism evidence="2">
    <name type="scientific">marine sediment metagenome</name>
    <dbReference type="NCBI Taxonomy" id="412755"/>
    <lineage>
        <taxon>unclassified sequences</taxon>
        <taxon>metagenomes</taxon>
        <taxon>ecological metagenomes</taxon>
    </lineage>
</organism>
<name>X1KRM2_9ZZZZ</name>
<protein>
    <submittedName>
        <fullName evidence="2">Uncharacterized protein</fullName>
    </submittedName>
</protein>
<keyword evidence="1" id="KW-1133">Transmembrane helix</keyword>
<comment type="caution">
    <text evidence="2">The sequence shown here is derived from an EMBL/GenBank/DDBJ whole genome shotgun (WGS) entry which is preliminary data.</text>
</comment>
<feature type="transmembrane region" description="Helical" evidence="1">
    <location>
        <begin position="20"/>
        <end position="38"/>
    </location>
</feature>
<dbReference type="AlphaFoldDB" id="X1KRM2"/>
<gene>
    <name evidence="2" type="ORF">S06H3_21895</name>
</gene>
<proteinExistence type="predicted"/>
<reference evidence="2" key="1">
    <citation type="journal article" date="2014" name="Front. Microbiol.">
        <title>High frequency of phylogenetically diverse reductive dehalogenase-homologous genes in deep subseafloor sedimentary metagenomes.</title>
        <authorList>
            <person name="Kawai M."/>
            <person name="Futagami T."/>
            <person name="Toyoda A."/>
            <person name="Takaki Y."/>
            <person name="Nishi S."/>
            <person name="Hori S."/>
            <person name="Arai W."/>
            <person name="Tsubouchi T."/>
            <person name="Morono Y."/>
            <person name="Uchiyama I."/>
            <person name="Ito T."/>
            <person name="Fujiyama A."/>
            <person name="Inagaki F."/>
            <person name="Takami H."/>
        </authorList>
    </citation>
    <scope>NUCLEOTIDE SEQUENCE</scope>
    <source>
        <strain evidence="2">Expedition CK06-06</strain>
    </source>
</reference>
<evidence type="ECO:0000313" key="2">
    <source>
        <dbReference type="EMBL" id="GAI09727.1"/>
    </source>
</evidence>
<accession>X1KRM2</accession>
<dbReference type="EMBL" id="BARV01011584">
    <property type="protein sequence ID" value="GAI09727.1"/>
    <property type="molecule type" value="Genomic_DNA"/>
</dbReference>
<keyword evidence="1" id="KW-0812">Transmembrane</keyword>